<dbReference type="PROSITE" id="PS50004">
    <property type="entry name" value="C2"/>
    <property type="match status" value="1"/>
</dbReference>
<dbReference type="GO" id="GO:0005544">
    <property type="term" value="F:calcium-dependent phospholipid binding"/>
    <property type="evidence" value="ECO:0007669"/>
    <property type="project" value="TreeGrafter"/>
</dbReference>
<dbReference type="PANTHER" id="PTHR10024">
    <property type="entry name" value="SYNAPTOTAGMIN"/>
    <property type="match status" value="1"/>
</dbReference>
<dbReference type="AlphaFoldDB" id="A0A8J5NC43"/>
<reference evidence="4" key="1">
    <citation type="journal article" date="2021" name="Sci. Adv.">
        <title>The American lobster genome reveals insights on longevity, neural, and immune adaptations.</title>
        <authorList>
            <person name="Polinski J.M."/>
            <person name="Zimin A.V."/>
            <person name="Clark K.F."/>
            <person name="Kohn A.B."/>
            <person name="Sadowski N."/>
            <person name="Timp W."/>
            <person name="Ptitsyn A."/>
            <person name="Khanna P."/>
            <person name="Romanova D.Y."/>
            <person name="Williams P."/>
            <person name="Greenwood S.J."/>
            <person name="Moroz L.L."/>
            <person name="Walt D.R."/>
            <person name="Bodnar A.G."/>
        </authorList>
    </citation>
    <scope>NUCLEOTIDE SEQUENCE</scope>
    <source>
        <strain evidence="4">GMGI-L3</strain>
    </source>
</reference>
<dbReference type="Proteomes" id="UP000747542">
    <property type="component" value="Unassembled WGS sequence"/>
</dbReference>
<dbReference type="SMART" id="SM00239">
    <property type="entry name" value="C2"/>
    <property type="match status" value="1"/>
</dbReference>
<dbReference type="InterPro" id="IPR001565">
    <property type="entry name" value="Synaptotagmin"/>
</dbReference>
<dbReference type="InterPro" id="IPR035892">
    <property type="entry name" value="C2_domain_sf"/>
</dbReference>
<organism evidence="4 5">
    <name type="scientific">Homarus americanus</name>
    <name type="common">American lobster</name>
    <dbReference type="NCBI Taxonomy" id="6706"/>
    <lineage>
        <taxon>Eukaryota</taxon>
        <taxon>Metazoa</taxon>
        <taxon>Ecdysozoa</taxon>
        <taxon>Arthropoda</taxon>
        <taxon>Crustacea</taxon>
        <taxon>Multicrustacea</taxon>
        <taxon>Malacostraca</taxon>
        <taxon>Eumalacostraca</taxon>
        <taxon>Eucarida</taxon>
        <taxon>Decapoda</taxon>
        <taxon>Pleocyemata</taxon>
        <taxon>Astacidea</taxon>
        <taxon>Nephropoidea</taxon>
        <taxon>Nephropidae</taxon>
        <taxon>Homarus</taxon>
    </lineage>
</organism>
<feature type="domain" description="C2" evidence="3">
    <location>
        <begin position="158"/>
        <end position="291"/>
    </location>
</feature>
<dbReference type="GO" id="GO:0005509">
    <property type="term" value="F:calcium ion binding"/>
    <property type="evidence" value="ECO:0007669"/>
    <property type="project" value="TreeGrafter"/>
</dbReference>
<keyword evidence="1" id="KW-0677">Repeat</keyword>
<dbReference type="GO" id="GO:0030276">
    <property type="term" value="F:clathrin binding"/>
    <property type="evidence" value="ECO:0007669"/>
    <property type="project" value="TreeGrafter"/>
</dbReference>
<evidence type="ECO:0000256" key="1">
    <source>
        <dbReference type="ARBA" id="ARBA00022737"/>
    </source>
</evidence>
<dbReference type="PRINTS" id="PR00399">
    <property type="entry name" value="SYNAPTOTAGMN"/>
</dbReference>
<feature type="compositionally biased region" description="Basic and acidic residues" evidence="2">
    <location>
        <begin position="1"/>
        <end position="64"/>
    </location>
</feature>
<name>A0A8J5NC43_HOMAM</name>
<feature type="compositionally biased region" description="Basic and acidic residues" evidence="2">
    <location>
        <begin position="96"/>
        <end position="106"/>
    </location>
</feature>
<evidence type="ECO:0000313" key="5">
    <source>
        <dbReference type="Proteomes" id="UP000747542"/>
    </source>
</evidence>
<dbReference type="GO" id="GO:0005886">
    <property type="term" value="C:plasma membrane"/>
    <property type="evidence" value="ECO:0007669"/>
    <property type="project" value="TreeGrafter"/>
</dbReference>
<gene>
    <name evidence="4" type="primary">SYT9-L1</name>
    <name evidence="4" type="ORF">Hamer_G000196</name>
</gene>
<feature type="compositionally biased region" description="Basic residues" evidence="2">
    <location>
        <begin position="123"/>
        <end position="139"/>
    </location>
</feature>
<dbReference type="PANTHER" id="PTHR10024:SF374">
    <property type="entry name" value="C2 DOMAIN-CONTAINING PROTEIN"/>
    <property type="match status" value="1"/>
</dbReference>
<dbReference type="GO" id="GO:0001786">
    <property type="term" value="F:phosphatidylserine binding"/>
    <property type="evidence" value="ECO:0007669"/>
    <property type="project" value="TreeGrafter"/>
</dbReference>
<evidence type="ECO:0000313" key="4">
    <source>
        <dbReference type="EMBL" id="KAG7176982.1"/>
    </source>
</evidence>
<comment type="caution">
    <text evidence="4">The sequence shown here is derived from an EMBL/GenBank/DDBJ whole genome shotgun (WGS) entry which is preliminary data.</text>
</comment>
<accession>A0A8J5NC43</accession>
<proteinExistence type="predicted"/>
<evidence type="ECO:0000256" key="2">
    <source>
        <dbReference type="SAM" id="MobiDB-lite"/>
    </source>
</evidence>
<dbReference type="GO" id="GO:0070382">
    <property type="term" value="C:exocytic vesicle"/>
    <property type="evidence" value="ECO:0007669"/>
    <property type="project" value="TreeGrafter"/>
</dbReference>
<feature type="compositionally biased region" description="Acidic residues" evidence="2">
    <location>
        <begin position="83"/>
        <end position="95"/>
    </location>
</feature>
<dbReference type="Pfam" id="PF00168">
    <property type="entry name" value="C2"/>
    <property type="match status" value="1"/>
</dbReference>
<keyword evidence="5" id="KW-1185">Reference proteome</keyword>
<dbReference type="FunFam" id="2.60.40.150:FF:000005">
    <property type="entry name" value="Synaptotagmin 6"/>
    <property type="match status" value="1"/>
</dbReference>
<evidence type="ECO:0000259" key="3">
    <source>
        <dbReference type="PROSITE" id="PS50004"/>
    </source>
</evidence>
<dbReference type="InterPro" id="IPR000008">
    <property type="entry name" value="C2_dom"/>
</dbReference>
<dbReference type="PRINTS" id="PR00360">
    <property type="entry name" value="C2DOMAIN"/>
</dbReference>
<dbReference type="GO" id="GO:0017156">
    <property type="term" value="P:calcium-ion regulated exocytosis"/>
    <property type="evidence" value="ECO:0007669"/>
    <property type="project" value="TreeGrafter"/>
</dbReference>
<dbReference type="Gene3D" id="2.60.40.150">
    <property type="entry name" value="C2 domain"/>
    <property type="match status" value="1"/>
</dbReference>
<sequence length="356" mass="39157">MSGEGGEKGVGREEGKGGGRSNEGRKERGEGGEIREKGGGELRKDYDTPREINLKCRDVSERTIKGKKSYGELVAVLRGGGGGDDDDDDDDDDGGGGDKEEEEGKGRERRRNMKGGGTGGGLKRNRKRRKDGKGGRRRGSLMAGIQSGTSHQMQESRDLGELMLSLCYLPTAGRLTVTVIKMRNLRAMDITGSSDPYVKVCLLCQGRRIKKKKTTVKKSTLNPIYNEALVFDIPNDNIEDVTLLVKVVDYDRVGANELLGVAVIGSQVIGPGRDHWLEMLECPRRPVAQWYPLMESVPLNLVMSPTRTLPPPLSCFNSTYALLKSFGCEYNRVDYVNNILLVSICEVEPRTFELVS</sequence>
<dbReference type="SUPFAM" id="SSF49562">
    <property type="entry name" value="C2 domain (Calcium/lipid-binding domain, CaLB)"/>
    <property type="match status" value="1"/>
</dbReference>
<dbReference type="EMBL" id="JAHLQT010002534">
    <property type="protein sequence ID" value="KAG7176982.1"/>
    <property type="molecule type" value="Genomic_DNA"/>
</dbReference>
<dbReference type="GO" id="GO:0000149">
    <property type="term" value="F:SNARE binding"/>
    <property type="evidence" value="ECO:0007669"/>
    <property type="project" value="TreeGrafter"/>
</dbReference>
<feature type="region of interest" description="Disordered" evidence="2">
    <location>
        <begin position="1"/>
        <end position="152"/>
    </location>
</feature>
<protein>
    <submittedName>
        <fullName evidence="4">Synaptotagmin-9-like 1</fullName>
    </submittedName>
</protein>